<dbReference type="RefSeq" id="XP_062879076.1">
    <property type="nucleotide sequence ID" value="XM_063023006.1"/>
</dbReference>
<dbReference type="PANTHER" id="PTHR28245:SF1">
    <property type="entry name" value="ARF3-INTERACTING PROTEIN 1"/>
    <property type="match status" value="1"/>
</dbReference>
<dbReference type="PANTHER" id="PTHR28245">
    <property type="entry name" value="ARF3-INTERACTING PROTEIN 1"/>
    <property type="match status" value="1"/>
</dbReference>
<sequence>MPNIDFVVSSEFHVDKGPSLVLLYPNEIPGLSQLNFFAELMIPDQIHKRREDYTFFLLHKNFSSGEFQYKYNPTESEADPYFVYTIVNNVEDDSVKRGSVIKALSIVTKLVYFKHFKPLLLIALDIYIRNNDSAVLKDLFEAINKKDFQVSQQKQSSIKKLLMTSILDLPLNEKLYLDESFRNRLLGILAKNNDLFIRKDLSYNSVVSFNKMEIPVKVPILLLPDTIGDYLNPTDLNFKSNLINILKASLATFHHNNEMTVYGSATPPIIILLNAMLTGKRILFVSYDNSAGYIIDHVLVALKLITGGGILTDFLTNYNVFPLVDVSKVDLLSECDSYLAGTINPFFKGNDSLWDLLYDLDANEFHVSSHVAHVEHAKFSIIAEDARFLSSLQLSLFSCNDDLTTIQLIIRRHVNELARILLSQKNFVSSLPEHKQFTLLMDGVGYFWYSDATKLEEMSCYQNVISKFQELLFAGKFNYTLMLPKLSNELNLMVDLQHHLQKLHCMSLTPQGGLSINEQEIWYNMLKYLISGKSVETFMLATYLIPPHTSTSVNSSMHGGSLTIFDKNKGMELLVLNLFNADDRVKSNVLMILKELQDNLLCGWCFNSFVETNYMYRLAFDEVSAQIL</sequence>
<dbReference type="InterPro" id="IPR037516">
    <property type="entry name" value="Tripartite_DENN"/>
</dbReference>
<protein>
    <recommendedName>
        <fullName evidence="1">UDENN domain-containing protein</fullName>
    </recommendedName>
</protein>
<dbReference type="InterPro" id="IPR052809">
    <property type="entry name" value="Actin_polarity_regulatory"/>
</dbReference>
<dbReference type="GeneID" id="88175118"/>
<evidence type="ECO:0000259" key="1">
    <source>
        <dbReference type="PROSITE" id="PS50211"/>
    </source>
</evidence>
<dbReference type="EMBL" id="CP138898">
    <property type="protein sequence ID" value="WPK26696.1"/>
    <property type="molecule type" value="Genomic_DNA"/>
</dbReference>
<name>A0AAX4HDZ8_9ASCO</name>
<dbReference type="PROSITE" id="PS50211">
    <property type="entry name" value="DENN"/>
    <property type="match status" value="1"/>
</dbReference>
<dbReference type="Pfam" id="PF07792">
    <property type="entry name" value="Afi1"/>
    <property type="match status" value="1"/>
</dbReference>
<dbReference type="Pfam" id="PF08616">
    <property type="entry name" value="SPA"/>
    <property type="match status" value="1"/>
</dbReference>
<dbReference type="GO" id="GO:0051666">
    <property type="term" value="P:actin cortical patch localization"/>
    <property type="evidence" value="ECO:0007669"/>
    <property type="project" value="TreeGrafter"/>
</dbReference>
<organism evidence="2 3">
    <name type="scientific">Australozyma saopauloensis</name>
    <dbReference type="NCBI Taxonomy" id="291208"/>
    <lineage>
        <taxon>Eukaryota</taxon>
        <taxon>Fungi</taxon>
        <taxon>Dikarya</taxon>
        <taxon>Ascomycota</taxon>
        <taxon>Saccharomycotina</taxon>
        <taxon>Pichiomycetes</taxon>
        <taxon>Metschnikowiaceae</taxon>
        <taxon>Australozyma</taxon>
    </lineage>
</organism>
<dbReference type="GO" id="GO:0005935">
    <property type="term" value="C:cellular bud neck"/>
    <property type="evidence" value="ECO:0007669"/>
    <property type="project" value="TreeGrafter"/>
</dbReference>
<dbReference type="GO" id="GO:0000282">
    <property type="term" value="P:cellular bud site selection"/>
    <property type="evidence" value="ECO:0007669"/>
    <property type="project" value="TreeGrafter"/>
</dbReference>
<evidence type="ECO:0000313" key="3">
    <source>
        <dbReference type="Proteomes" id="UP001338582"/>
    </source>
</evidence>
<dbReference type="GO" id="GO:0005886">
    <property type="term" value="C:plasma membrane"/>
    <property type="evidence" value="ECO:0007669"/>
    <property type="project" value="TreeGrafter"/>
</dbReference>
<dbReference type="AlphaFoldDB" id="A0AAX4HDZ8"/>
<dbReference type="KEGG" id="asau:88175118"/>
<accession>A0AAX4HDZ8</accession>
<dbReference type="InterPro" id="IPR012860">
    <property type="entry name" value="Afi1_N"/>
</dbReference>
<gene>
    <name evidence="2" type="ORF">PUMCH_004056</name>
</gene>
<proteinExistence type="predicted"/>
<reference evidence="2 3" key="1">
    <citation type="submission" date="2023-10" db="EMBL/GenBank/DDBJ databases">
        <title>Draft Genome Sequence of Candida saopaulonensis from a very Premature Infant with Sepsis.</title>
        <authorList>
            <person name="Ning Y."/>
            <person name="Dai R."/>
            <person name="Xiao M."/>
            <person name="Xu Y."/>
            <person name="Yan Q."/>
            <person name="Zhang L."/>
        </authorList>
    </citation>
    <scope>NUCLEOTIDE SEQUENCE [LARGE SCALE GENOMIC DNA]</scope>
    <source>
        <strain evidence="2 3">19XY460</strain>
    </source>
</reference>
<evidence type="ECO:0000313" key="2">
    <source>
        <dbReference type="EMBL" id="WPK26696.1"/>
    </source>
</evidence>
<keyword evidence="3" id="KW-1185">Reference proteome</keyword>
<feature type="domain" description="UDENN" evidence="1">
    <location>
        <begin position="5"/>
        <end position="488"/>
    </location>
</feature>
<dbReference type="Proteomes" id="UP001338582">
    <property type="component" value="Chromosome 5"/>
</dbReference>